<dbReference type="AlphaFoldDB" id="A0AAN9XDW6"/>
<reference evidence="2 3" key="1">
    <citation type="submission" date="2024-01" db="EMBL/GenBank/DDBJ databases">
        <title>The genomes of 5 underutilized Papilionoideae crops provide insights into root nodulation and disease resistanc.</title>
        <authorList>
            <person name="Jiang F."/>
        </authorList>
    </citation>
    <scope>NUCLEOTIDE SEQUENCE [LARGE SCALE GENOMIC DNA]</scope>
    <source>
        <strain evidence="2">DUOXIRENSHENG_FW03</strain>
        <tissue evidence="2">Leaves</tissue>
    </source>
</reference>
<evidence type="ECO:0000313" key="3">
    <source>
        <dbReference type="Proteomes" id="UP001386955"/>
    </source>
</evidence>
<evidence type="ECO:0008006" key="4">
    <source>
        <dbReference type="Google" id="ProtNLM"/>
    </source>
</evidence>
<feature type="chain" id="PRO_5042881348" description="Desiccation-related protein PCC13-62-like" evidence="1">
    <location>
        <begin position="25"/>
        <end position="307"/>
    </location>
</feature>
<proteinExistence type="predicted"/>
<gene>
    <name evidence="2" type="ORF">VNO78_22835</name>
</gene>
<dbReference type="PANTHER" id="PTHR31694:SF12">
    <property type="entry name" value="DESICCATION-LIKE PROTEIN"/>
    <property type="match status" value="1"/>
</dbReference>
<feature type="signal peptide" evidence="1">
    <location>
        <begin position="1"/>
        <end position="24"/>
    </location>
</feature>
<dbReference type="Proteomes" id="UP001386955">
    <property type="component" value="Unassembled WGS sequence"/>
</dbReference>
<keyword evidence="3" id="KW-1185">Reference proteome</keyword>
<keyword evidence="1" id="KW-0732">Signal</keyword>
<dbReference type="InterPro" id="IPR052965">
    <property type="entry name" value="Pigment-catalase-like"/>
</dbReference>
<evidence type="ECO:0000313" key="2">
    <source>
        <dbReference type="EMBL" id="KAK7388034.1"/>
    </source>
</evidence>
<sequence>MIVRNSFVAGSLFLLLLIPKSCTCEEMNVSTGYLYKKSEADLLAFPMNVAFLAAEFWLICATGCGMDVFAPELVKGGPPPIGGQMVNLDPLTKNVTLQYGLLAIGVLRATKDVVEVFPRPFLNITKQVFAEIMDQSFEQTLEPPFDPYASTLNYQIASYIISLDGPNLYPEIIPVLQKTKFKELASGIEGVAFGVKNSIRSYLYECRDMLVPPYNVCVAEFTNRISERANKLGKEGIKSEGLVVPKSLGADRRVSGNVIEADKNSLSYRKSPEEVLRIQYGTGNQCVPGGFYPKGANGRIAKYYLNI</sequence>
<accession>A0AAN9XDW6</accession>
<name>A0AAN9XDW6_PSOTE</name>
<dbReference type="EMBL" id="JAYMYS010000006">
    <property type="protein sequence ID" value="KAK7388034.1"/>
    <property type="molecule type" value="Genomic_DNA"/>
</dbReference>
<organism evidence="2 3">
    <name type="scientific">Psophocarpus tetragonolobus</name>
    <name type="common">Winged bean</name>
    <name type="synonym">Dolichos tetragonolobus</name>
    <dbReference type="NCBI Taxonomy" id="3891"/>
    <lineage>
        <taxon>Eukaryota</taxon>
        <taxon>Viridiplantae</taxon>
        <taxon>Streptophyta</taxon>
        <taxon>Embryophyta</taxon>
        <taxon>Tracheophyta</taxon>
        <taxon>Spermatophyta</taxon>
        <taxon>Magnoliopsida</taxon>
        <taxon>eudicotyledons</taxon>
        <taxon>Gunneridae</taxon>
        <taxon>Pentapetalae</taxon>
        <taxon>rosids</taxon>
        <taxon>fabids</taxon>
        <taxon>Fabales</taxon>
        <taxon>Fabaceae</taxon>
        <taxon>Papilionoideae</taxon>
        <taxon>50 kb inversion clade</taxon>
        <taxon>NPAAA clade</taxon>
        <taxon>indigoferoid/millettioid clade</taxon>
        <taxon>Phaseoleae</taxon>
        <taxon>Psophocarpus</taxon>
    </lineage>
</organism>
<dbReference type="PANTHER" id="PTHR31694">
    <property type="entry name" value="DESICCATION-LIKE PROTEIN"/>
    <property type="match status" value="1"/>
</dbReference>
<comment type="caution">
    <text evidence="2">The sequence shown here is derived from an EMBL/GenBank/DDBJ whole genome shotgun (WGS) entry which is preliminary data.</text>
</comment>
<evidence type="ECO:0000256" key="1">
    <source>
        <dbReference type="SAM" id="SignalP"/>
    </source>
</evidence>
<protein>
    <recommendedName>
        <fullName evidence="4">Desiccation-related protein PCC13-62-like</fullName>
    </recommendedName>
</protein>